<protein>
    <recommendedName>
        <fullName evidence="6">Biotin-requiring enzyme</fullName>
    </recommendedName>
</protein>
<feature type="signal peptide" evidence="1">
    <location>
        <begin position="1"/>
        <end position="23"/>
    </location>
</feature>
<dbReference type="AlphaFoldDB" id="A0A1M6RAL6"/>
<name>A0A1M6RAL6_MEGEL</name>
<evidence type="ECO:0000313" key="5">
    <source>
        <dbReference type="Proteomes" id="UP000536773"/>
    </source>
</evidence>
<proteinExistence type="predicted"/>
<feature type="chain" id="PRO_5041528811" description="Biotin-requiring enzyme" evidence="1">
    <location>
        <begin position="24"/>
        <end position="96"/>
    </location>
</feature>
<dbReference type="RefSeq" id="WP_022498225.1">
    <property type="nucleotide sequence ID" value="NZ_AP031433.1"/>
</dbReference>
<organism evidence="3 5">
    <name type="scientific">Megasphaera elsdenii</name>
    <dbReference type="NCBI Taxonomy" id="907"/>
    <lineage>
        <taxon>Bacteria</taxon>
        <taxon>Bacillati</taxon>
        <taxon>Bacillota</taxon>
        <taxon>Negativicutes</taxon>
        <taxon>Veillonellales</taxon>
        <taxon>Veillonellaceae</taxon>
        <taxon>Megasphaera</taxon>
    </lineage>
</organism>
<accession>A0A1M6RAL6</accession>
<evidence type="ECO:0000313" key="2">
    <source>
        <dbReference type="EMBL" id="AVO27350.1"/>
    </source>
</evidence>
<evidence type="ECO:0000256" key="1">
    <source>
        <dbReference type="SAM" id="SignalP"/>
    </source>
</evidence>
<keyword evidence="1" id="KW-0732">Signal</keyword>
<sequence length="96" mass="9633">MKKFRKLAVLAGLAGLMAMPAAAADVSYTTVLSGSVVSVAPVGATVKEGDVLLTVNSLAGPMPAARSDKEGVVKTVLVQPGSQVQQGAVVVVVETK</sequence>
<evidence type="ECO:0000313" key="3">
    <source>
        <dbReference type="EMBL" id="NMK39388.1"/>
    </source>
</evidence>
<reference evidence="2 4" key="1">
    <citation type="journal article" date="2018" name="Genome Announc.">
        <title>Complete genomes of two Megasphaera elsdenii strains, NCIMB 702410 and ATCC 25940.</title>
        <authorList>
            <person name="Hatmaker E.A."/>
            <person name="O'Dell K."/>
            <person name="Riley L.A."/>
            <person name="Klingeman D.M."/>
            <person name="Guss A.M."/>
        </authorList>
    </citation>
    <scope>NUCLEOTIDE SEQUENCE [LARGE SCALE GENOMIC DNA]</scope>
    <source>
        <strain evidence="2 4">NCIMB702410</strain>
    </source>
</reference>
<dbReference type="EMBL" id="JABBJH010000011">
    <property type="protein sequence ID" value="NMK39388.1"/>
    <property type="molecule type" value="Genomic_DNA"/>
</dbReference>
<dbReference type="Gene3D" id="2.40.50.100">
    <property type="match status" value="1"/>
</dbReference>
<dbReference type="OrthoDB" id="1625734at2"/>
<gene>
    <name evidence="2" type="ORF">C6Y28_06910</name>
    <name evidence="3" type="ORF">HG933_08380</name>
</gene>
<dbReference type="Proteomes" id="UP000238358">
    <property type="component" value="Chromosome"/>
</dbReference>
<dbReference type="EMBL" id="CP027569">
    <property type="protein sequence ID" value="AVO27350.1"/>
    <property type="molecule type" value="Genomic_DNA"/>
</dbReference>
<evidence type="ECO:0000313" key="4">
    <source>
        <dbReference type="Proteomes" id="UP000238358"/>
    </source>
</evidence>
<reference evidence="3 5" key="2">
    <citation type="submission" date="2020-04" db="EMBL/GenBank/DDBJ databases">
        <authorList>
            <person name="Hitch T.C.A."/>
            <person name="Wylensek D."/>
            <person name="Clavel T."/>
        </authorList>
    </citation>
    <scope>NUCLEOTIDE SEQUENCE [LARGE SCALE GENOMIC DNA]</scope>
    <source>
        <strain evidence="3 5">WCA-386-APC-2A</strain>
    </source>
</reference>
<evidence type="ECO:0008006" key="6">
    <source>
        <dbReference type="Google" id="ProtNLM"/>
    </source>
</evidence>
<dbReference type="Proteomes" id="UP000536773">
    <property type="component" value="Unassembled WGS sequence"/>
</dbReference>
<dbReference type="SUPFAM" id="SSF51230">
    <property type="entry name" value="Single hybrid motif"/>
    <property type="match status" value="1"/>
</dbReference>
<dbReference type="InterPro" id="IPR011053">
    <property type="entry name" value="Single_hybrid_motif"/>
</dbReference>